<comment type="subcellular location">
    <subcellularLocation>
        <location evidence="1 7">Cell outer membrane</location>
        <topology evidence="1 7">Multi-pass membrane protein</topology>
    </subcellularLocation>
</comment>
<keyword evidence="10" id="KW-1185">Reference proteome</keyword>
<accession>A0A4U0H7Y0</accession>
<dbReference type="Pfam" id="PF13715">
    <property type="entry name" value="CarbopepD_reg_2"/>
    <property type="match status" value="1"/>
</dbReference>
<dbReference type="GO" id="GO:0009279">
    <property type="term" value="C:cell outer membrane"/>
    <property type="evidence" value="ECO:0007669"/>
    <property type="project" value="UniProtKB-SubCell"/>
</dbReference>
<evidence type="ECO:0000256" key="7">
    <source>
        <dbReference type="PROSITE-ProRule" id="PRU01360"/>
    </source>
</evidence>
<comment type="caution">
    <text evidence="9">The sequence shown here is derived from an EMBL/GenBank/DDBJ whole genome shotgun (WGS) entry which is preliminary data.</text>
</comment>
<evidence type="ECO:0000256" key="2">
    <source>
        <dbReference type="ARBA" id="ARBA00022448"/>
    </source>
</evidence>
<protein>
    <submittedName>
        <fullName evidence="9">TonB-dependent receptor</fullName>
    </submittedName>
</protein>
<dbReference type="Gene3D" id="2.60.40.1120">
    <property type="entry name" value="Carboxypeptidase-like, regulatory domain"/>
    <property type="match status" value="1"/>
</dbReference>
<keyword evidence="2 7" id="KW-0813">Transport</keyword>
<evidence type="ECO:0000313" key="9">
    <source>
        <dbReference type="EMBL" id="TJY67920.1"/>
    </source>
</evidence>
<comment type="similarity">
    <text evidence="7">Belongs to the TonB-dependent receptor family.</text>
</comment>
<dbReference type="Proteomes" id="UP000309872">
    <property type="component" value="Unassembled WGS sequence"/>
</dbReference>
<dbReference type="SUPFAM" id="SSF49464">
    <property type="entry name" value="Carboxypeptidase regulatory domain-like"/>
    <property type="match status" value="1"/>
</dbReference>
<keyword evidence="6 7" id="KW-0998">Cell outer membrane</keyword>
<dbReference type="SUPFAM" id="SSF56935">
    <property type="entry name" value="Porins"/>
    <property type="match status" value="1"/>
</dbReference>
<feature type="domain" description="TonB-dependent receptor plug" evidence="8">
    <location>
        <begin position="154"/>
        <end position="266"/>
    </location>
</feature>
<dbReference type="AlphaFoldDB" id="A0A4U0H7Y0"/>
<evidence type="ECO:0000256" key="4">
    <source>
        <dbReference type="ARBA" id="ARBA00022692"/>
    </source>
</evidence>
<dbReference type="PROSITE" id="PS52016">
    <property type="entry name" value="TONB_DEPENDENT_REC_3"/>
    <property type="match status" value="1"/>
</dbReference>
<name>A0A4U0H7Y0_9SPHI</name>
<keyword evidence="4 7" id="KW-0812">Transmembrane</keyword>
<evidence type="ECO:0000259" key="8">
    <source>
        <dbReference type="Pfam" id="PF07715"/>
    </source>
</evidence>
<dbReference type="InterPro" id="IPR023997">
    <property type="entry name" value="TonB-dep_OMP_SusC/RagA_CS"/>
</dbReference>
<dbReference type="InterPro" id="IPR012910">
    <property type="entry name" value="Plug_dom"/>
</dbReference>
<proteinExistence type="inferred from homology"/>
<dbReference type="OrthoDB" id="9768177at2"/>
<sequence length="1084" mass="119260">MKPIFRMNKLKIRDMKSRADMPLAFLRGTRNVLLACLLAAPLVEVSAVEGRVPAPINMEKLVNVTGKVVDEKGQPVVGATVLVKGTKTGVKTDQDGVFRINLPQGNSIVVVSYVGYNVKEVDMAGQQNVTITLEESDNAMDEIVVTGYGTQRRSEIVGSVATIKGEELMDIPAPNIAAALRNRIAGLGVSEASGRPGARVTLNVRNSTTSAAGQSIGSTSEPLYIIDGITVESEVFDNLDASMVENITVLKDASAAIYGAAGAKGVILVTTKRGKAGKPSISYNGYAGITDAARKPDMLSAYELGVMLNEGYRMNNEPAEKYFSNQDLDYLKGLNVDSWYDQLWQASLTQRHNLSISGGSEKVTFFVGGGYQNENGNYAGTKQDKYTLRSGLQATIIDGLKADVNFNIDNRIRNSKNGLGNDTDQTFFETLLSTPDWIPMEINGLPVNFVRTGTRNPLGLINSGYYDERNLQGYRVNASLSYEPKFLKGFTAKLQVSTGGNSNNNTQYTAPYMLYNFVSMGNNKQFYATQLVASNPSDDVVPAESASLLTSISRLNSSQGFLTLSYANTFGKHSVDAVVGGEQTMAYGEALSSRYINQLIAGSDEHWAFDINTQRTVRTITETTKRSFFGRFGYDFDKKYLLQIVSRLDASSNFATGERWGLSPSIGLGWVVSQEDFFKDNVPFINFLKLKANVGIAGDDRVDERLWQDRYQIDSDNGYLFDGDKYGVGLNPTAYPNPSITWEKKRTINVGIESTMLNNKLNVSAEFFQNKIFDGFDQGTNNANPLYSGIIAPPVNYREAYNWGSEFSIGYNTRIGTDFKIGASMNFGWGNSIVTQMIYPTANFLETDLSDSKWLGNQFGTDPRTYNSGNVGYKVLGMFRTQDQVDAFLAENPNYRIGGEIPQPGWLMYEDTNGDGVVNTLDQTYLFDRTNSFFSTGITLNLGYKALSLSTNIYGRFGGKVFIDGNSRSAPTTTRNVMAFWKDRWTPENPMEGTFPRSDDPLIGTNSDFWALNATTIRINNMTLKYALPAAVSKRVGLSNTSILLTGNNLWTLVNPFTYKDPYTNNAYNYPTVRTISVGLSANL</sequence>
<evidence type="ECO:0000256" key="1">
    <source>
        <dbReference type="ARBA" id="ARBA00004571"/>
    </source>
</evidence>
<dbReference type="InterPro" id="IPR036942">
    <property type="entry name" value="Beta-barrel_TonB_sf"/>
</dbReference>
<evidence type="ECO:0000256" key="6">
    <source>
        <dbReference type="ARBA" id="ARBA00023237"/>
    </source>
</evidence>
<keyword evidence="3 7" id="KW-1134">Transmembrane beta strand</keyword>
<dbReference type="InterPro" id="IPR037066">
    <property type="entry name" value="Plug_dom_sf"/>
</dbReference>
<keyword evidence="5 7" id="KW-0472">Membrane</keyword>
<organism evidence="9 10">
    <name type="scientific">Sphingobacterium alkalisoli</name>
    <dbReference type="NCBI Taxonomy" id="1874115"/>
    <lineage>
        <taxon>Bacteria</taxon>
        <taxon>Pseudomonadati</taxon>
        <taxon>Bacteroidota</taxon>
        <taxon>Sphingobacteriia</taxon>
        <taxon>Sphingobacteriales</taxon>
        <taxon>Sphingobacteriaceae</taxon>
        <taxon>Sphingobacterium</taxon>
    </lineage>
</organism>
<keyword evidence="9" id="KW-0675">Receptor</keyword>
<dbReference type="EMBL" id="SUKA01000001">
    <property type="protein sequence ID" value="TJY67920.1"/>
    <property type="molecule type" value="Genomic_DNA"/>
</dbReference>
<evidence type="ECO:0000256" key="5">
    <source>
        <dbReference type="ARBA" id="ARBA00023136"/>
    </source>
</evidence>
<dbReference type="InterPro" id="IPR039426">
    <property type="entry name" value="TonB-dep_rcpt-like"/>
</dbReference>
<dbReference type="NCBIfam" id="TIGR04057">
    <property type="entry name" value="SusC_RagA_signa"/>
    <property type="match status" value="1"/>
</dbReference>
<reference evidence="9 10" key="1">
    <citation type="submission" date="2019-04" db="EMBL/GenBank/DDBJ databases">
        <title>Sphingobacterium olei sp. nov., isolated from oil-contaminated soil.</title>
        <authorList>
            <person name="Liu B."/>
        </authorList>
    </citation>
    <scope>NUCLEOTIDE SEQUENCE [LARGE SCALE GENOMIC DNA]</scope>
    <source>
        <strain evidence="9 10">Y3L14</strain>
    </source>
</reference>
<dbReference type="Gene3D" id="2.170.130.10">
    <property type="entry name" value="TonB-dependent receptor, plug domain"/>
    <property type="match status" value="1"/>
</dbReference>
<evidence type="ECO:0000256" key="3">
    <source>
        <dbReference type="ARBA" id="ARBA00022452"/>
    </source>
</evidence>
<gene>
    <name evidence="9" type="ORF">FAZ19_01255</name>
</gene>
<dbReference type="InterPro" id="IPR023996">
    <property type="entry name" value="TonB-dep_OMP_SusC/RagA"/>
</dbReference>
<dbReference type="Gene3D" id="2.40.170.20">
    <property type="entry name" value="TonB-dependent receptor, beta-barrel domain"/>
    <property type="match status" value="1"/>
</dbReference>
<dbReference type="InterPro" id="IPR008969">
    <property type="entry name" value="CarboxyPept-like_regulatory"/>
</dbReference>
<evidence type="ECO:0000313" key="10">
    <source>
        <dbReference type="Proteomes" id="UP000309872"/>
    </source>
</evidence>
<dbReference type="NCBIfam" id="TIGR04056">
    <property type="entry name" value="OMP_RagA_SusC"/>
    <property type="match status" value="1"/>
</dbReference>
<dbReference type="Pfam" id="PF07715">
    <property type="entry name" value="Plug"/>
    <property type="match status" value="1"/>
</dbReference>